<evidence type="ECO:0000256" key="1">
    <source>
        <dbReference type="ARBA" id="ARBA00008779"/>
    </source>
</evidence>
<dbReference type="Gene3D" id="3.40.720.10">
    <property type="entry name" value="Alkaline Phosphatase, subunit A"/>
    <property type="match status" value="1"/>
</dbReference>
<dbReference type="PANTHER" id="PTHR43751">
    <property type="entry name" value="SULFATASE"/>
    <property type="match status" value="1"/>
</dbReference>
<keyword evidence="2" id="KW-0378">Hydrolase</keyword>
<dbReference type="InterPro" id="IPR017850">
    <property type="entry name" value="Alkaline_phosphatase_core_sf"/>
</dbReference>
<reference evidence="5 6" key="1">
    <citation type="submission" date="2023-11" db="EMBL/GenBank/DDBJ databases">
        <title>Coraliomargarita sp. nov., isolated from marine algae.</title>
        <authorList>
            <person name="Lee J.K."/>
            <person name="Baek J.H."/>
            <person name="Kim J.M."/>
            <person name="Choi D.G."/>
            <person name="Jeon C.O."/>
        </authorList>
    </citation>
    <scope>NUCLEOTIDE SEQUENCE [LARGE SCALE GENOMIC DNA]</scope>
    <source>
        <strain evidence="5 6">J2-16</strain>
    </source>
</reference>
<dbReference type="Gene3D" id="3.30.1120.10">
    <property type="match status" value="1"/>
</dbReference>
<dbReference type="PROSITE" id="PS00523">
    <property type="entry name" value="SULFATASE_1"/>
    <property type="match status" value="1"/>
</dbReference>
<evidence type="ECO:0000313" key="5">
    <source>
        <dbReference type="EMBL" id="WPJ95984.1"/>
    </source>
</evidence>
<dbReference type="InterPro" id="IPR000917">
    <property type="entry name" value="Sulfatase_N"/>
</dbReference>
<proteinExistence type="inferred from homology"/>
<evidence type="ECO:0000259" key="4">
    <source>
        <dbReference type="Pfam" id="PF00884"/>
    </source>
</evidence>
<dbReference type="InterPro" id="IPR024607">
    <property type="entry name" value="Sulfatase_CS"/>
</dbReference>
<keyword evidence="6" id="KW-1185">Reference proteome</keyword>
<dbReference type="PANTHER" id="PTHR43751:SF3">
    <property type="entry name" value="SULFATASE N-TERMINAL DOMAIN-CONTAINING PROTEIN"/>
    <property type="match status" value="1"/>
</dbReference>
<dbReference type="Pfam" id="PF00884">
    <property type="entry name" value="Sulfatase"/>
    <property type="match status" value="1"/>
</dbReference>
<dbReference type="RefSeq" id="WP_319832851.1">
    <property type="nucleotide sequence ID" value="NZ_CP138858.1"/>
</dbReference>
<feature type="domain" description="Sulfatase N-terminal" evidence="4">
    <location>
        <begin position="29"/>
        <end position="351"/>
    </location>
</feature>
<feature type="chain" id="PRO_5047510637" evidence="3">
    <location>
        <begin position="19"/>
        <end position="482"/>
    </location>
</feature>
<organism evidence="5 6">
    <name type="scientific">Coraliomargarita algicola</name>
    <dbReference type="NCBI Taxonomy" id="3092156"/>
    <lineage>
        <taxon>Bacteria</taxon>
        <taxon>Pseudomonadati</taxon>
        <taxon>Verrucomicrobiota</taxon>
        <taxon>Opitutia</taxon>
        <taxon>Puniceicoccales</taxon>
        <taxon>Coraliomargaritaceae</taxon>
        <taxon>Coraliomargarita</taxon>
    </lineage>
</organism>
<evidence type="ECO:0000313" key="6">
    <source>
        <dbReference type="Proteomes" id="UP001324993"/>
    </source>
</evidence>
<protein>
    <submittedName>
        <fullName evidence="5">Arylsulfatase</fullName>
    </submittedName>
</protein>
<dbReference type="Proteomes" id="UP001324993">
    <property type="component" value="Chromosome"/>
</dbReference>
<dbReference type="EMBL" id="CP138858">
    <property type="protein sequence ID" value="WPJ95984.1"/>
    <property type="molecule type" value="Genomic_DNA"/>
</dbReference>
<dbReference type="SUPFAM" id="SSF53649">
    <property type="entry name" value="Alkaline phosphatase-like"/>
    <property type="match status" value="1"/>
</dbReference>
<comment type="similarity">
    <text evidence="1">Belongs to the sulfatase family.</text>
</comment>
<gene>
    <name evidence="5" type="ORF">SH580_21440</name>
</gene>
<accession>A0ABZ0RIF7</accession>
<dbReference type="CDD" id="cd16145">
    <property type="entry name" value="ARS_like"/>
    <property type="match status" value="1"/>
</dbReference>
<name>A0ABZ0RIF7_9BACT</name>
<evidence type="ECO:0000256" key="3">
    <source>
        <dbReference type="SAM" id="SignalP"/>
    </source>
</evidence>
<evidence type="ECO:0000256" key="2">
    <source>
        <dbReference type="ARBA" id="ARBA00022801"/>
    </source>
</evidence>
<keyword evidence="3" id="KW-0732">Signal</keyword>
<dbReference type="InterPro" id="IPR052701">
    <property type="entry name" value="GAG_Ulvan_Degrading_Sulfatases"/>
</dbReference>
<sequence length="482" mass="53756">MINRNMLKGLLFCVTATAATLTCSADSLPNVIYILADDLGYGEVGYNGQEKIQTPELDAMAAQGMRFTNHYCGNSVCAPSRASLMTGKHPGHAYIRANSPGYPDGQTPLPEGTETVGKLMQRAGYKTAIIGKWGLGSTWDSGHPNQQGFDHFFGYTDQRKAHNYYPEYLWRNSDKIMLDNGKGKKNDYSHDLMTVEALQFIDDNSRSTGSGQAAQPFFLYLAYTIPHTSYQVPDLAQYENEDWPMNMKKHAAMTSRMDRDIGVIKRHLEALGLAENTLIMFNSDNGAHGQQGSLQFFKTSGELRGKKRLMYEGGVRSPMIAYWPGKVPAGSVSDHLSSFWDMLPTFSELTGEPVQGETDGISMLPTLLGNEAQQKQHKYLYWELYEGVPNQAVRMGKWKGVVSDRRKGMKIELYDLSADEGEQSDVAAAYPEVVSEIRKALIEAHEPSPFWSKDNQPLFDAQAACEVNGVQPMVLKQKKRKK</sequence>
<feature type="signal peptide" evidence="3">
    <location>
        <begin position="1"/>
        <end position="18"/>
    </location>
</feature>